<evidence type="ECO:0000313" key="2">
    <source>
        <dbReference type="EMBL" id="KAK9115564.1"/>
    </source>
</evidence>
<feature type="compositionally biased region" description="Basic and acidic residues" evidence="1">
    <location>
        <begin position="184"/>
        <end position="195"/>
    </location>
</feature>
<feature type="region of interest" description="Disordered" evidence="1">
    <location>
        <begin position="1"/>
        <end position="40"/>
    </location>
</feature>
<dbReference type="EMBL" id="JBBNAE010000006">
    <property type="protein sequence ID" value="KAK9115564.1"/>
    <property type="molecule type" value="Genomic_DNA"/>
</dbReference>
<feature type="region of interest" description="Disordered" evidence="1">
    <location>
        <begin position="504"/>
        <end position="550"/>
    </location>
</feature>
<feature type="compositionally biased region" description="Low complexity" evidence="1">
    <location>
        <begin position="160"/>
        <end position="171"/>
    </location>
</feature>
<feature type="compositionally biased region" description="Basic and acidic residues" evidence="1">
    <location>
        <begin position="28"/>
        <end position="40"/>
    </location>
</feature>
<feature type="compositionally biased region" description="Low complexity" evidence="1">
    <location>
        <begin position="600"/>
        <end position="609"/>
    </location>
</feature>
<feature type="compositionally biased region" description="Polar residues" evidence="1">
    <location>
        <begin position="1"/>
        <end position="24"/>
    </location>
</feature>
<feature type="region of interest" description="Disordered" evidence="1">
    <location>
        <begin position="240"/>
        <end position="267"/>
    </location>
</feature>
<protein>
    <submittedName>
        <fullName evidence="2">Uncharacterized protein</fullName>
    </submittedName>
</protein>
<organism evidence="2 3">
    <name type="scientific">Stephania japonica</name>
    <dbReference type="NCBI Taxonomy" id="461633"/>
    <lineage>
        <taxon>Eukaryota</taxon>
        <taxon>Viridiplantae</taxon>
        <taxon>Streptophyta</taxon>
        <taxon>Embryophyta</taxon>
        <taxon>Tracheophyta</taxon>
        <taxon>Spermatophyta</taxon>
        <taxon>Magnoliopsida</taxon>
        <taxon>Ranunculales</taxon>
        <taxon>Menispermaceae</taxon>
        <taxon>Menispermoideae</taxon>
        <taxon>Cissampelideae</taxon>
        <taxon>Stephania</taxon>
    </lineage>
</organism>
<dbReference type="Proteomes" id="UP001417504">
    <property type="component" value="Unassembled WGS sequence"/>
</dbReference>
<keyword evidence="3" id="KW-1185">Reference proteome</keyword>
<accession>A0AAP0IHD4</accession>
<feature type="region of interest" description="Disordered" evidence="1">
    <location>
        <begin position="147"/>
        <end position="207"/>
    </location>
</feature>
<evidence type="ECO:0000313" key="3">
    <source>
        <dbReference type="Proteomes" id="UP001417504"/>
    </source>
</evidence>
<gene>
    <name evidence="2" type="ORF">Sjap_014511</name>
</gene>
<comment type="caution">
    <text evidence="2">The sequence shown here is derived from an EMBL/GenBank/DDBJ whole genome shotgun (WGS) entry which is preliminary data.</text>
</comment>
<dbReference type="Pfam" id="PF05623">
    <property type="entry name" value="DUF789"/>
    <property type="match status" value="1"/>
</dbReference>
<feature type="compositionally biased region" description="Low complexity" evidence="1">
    <location>
        <begin position="626"/>
        <end position="640"/>
    </location>
</feature>
<name>A0AAP0IHD4_9MAGN</name>
<feature type="region of interest" description="Disordered" evidence="1">
    <location>
        <begin position="363"/>
        <end position="382"/>
    </location>
</feature>
<feature type="region of interest" description="Disordered" evidence="1">
    <location>
        <begin position="599"/>
        <end position="675"/>
    </location>
</feature>
<dbReference type="AlphaFoldDB" id="A0AAP0IHD4"/>
<dbReference type="InterPro" id="IPR008507">
    <property type="entry name" value="DUF789"/>
</dbReference>
<sequence>MQSALRSANNSIERVANEGSSSLSGEALDQKNDESTKEPELSAVILKCSEGYLILTFLEIGPDQRKLVLALESSSGPENQSGSGGDSIGDSRLVFYPVTDILQIDPQSAHVSNLAERAHSAKSLMASHLSQSSAPEESRYRRVLNRRAKAASKIHESSEDNSTISSNSSILIEDESKSSCSTDLVKDKRKADKPVKRNSKKKAKKKGKRCKPACFAESSGVEAFGEESVCQNSLSEAGANTGSAWDDRSISDKSVENGPLHDICMDRSDNEKNSRSIINLPEIASPIHQGEIRSTSDSEVTDSCQKRTNYFKNVSSEAAPDAHNGSMLDSISDGWNSDFSTNGGDYLEEKSFIEGHNGITISGSVDGDSTQDRLGRRQPFQDNLSNDVVNVDNQAERTKCDPQGCGSSDFHLVVHRKRGRQRIKQYESSIGVDKFNSGGNAHGWCGKEKANSVWQIRSQRGNHPSVAQSSGEPPVGSTVTSAAIPESNGNHKSNVKAVEKMKRKNVGPKQEYNCHSRKRPPAPIYITKSSRDTRTNTQQEEASELPSEVDHQKSILASPRSHIYTCSGGGKNPSCIINSQPESVQLECAPAQVLNIDGQSNSSESWLSSETAKPSDPKPLFEVHSDGSLSSPSNSGPAISQAEISHTENIKQEHHSGSVRQKGMAARSDAEMTAPSGSGDLVTLCIDESDNNDCKIINKDGLSSSDHNSVPLMDVVVKSVGSSGDISHPAQNEVQTENSRSGNLCTPEKLGCAKAVIYHTIAHEPKYANKCVPETILNMTQAIENSYKIQLASEGVRMATGRPLAEFERLLYSASPCIGQAQSIGKCNLCSCNQFTGACTCLHEIPNVSLGSLWQWYEKHGSYGLEVKVEDISNSKRMDSEFRAYFVPYLSAVQLFGRGCSMGSCKVTPVREVLTAHETKSVMEGSHLTKPSVLIPQPLENRVLRHKNLLCTSELTASGQEWYSSPFLRTTCFDESQLLLSSLNLGGLSIALLCSKR</sequence>
<feature type="region of interest" description="Disordered" evidence="1">
    <location>
        <begin position="459"/>
        <end position="491"/>
    </location>
</feature>
<feature type="compositionally biased region" description="Basic and acidic residues" evidence="1">
    <location>
        <begin position="645"/>
        <end position="656"/>
    </location>
</feature>
<proteinExistence type="predicted"/>
<evidence type="ECO:0000256" key="1">
    <source>
        <dbReference type="SAM" id="MobiDB-lite"/>
    </source>
</evidence>
<feature type="compositionally biased region" description="Basic and acidic residues" evidence="1">
    <location>
        <begin position="245"/>
        <end position="255"/>
    </location>
</feature>
<dbReference type="PANTHER" id="PTHR32010">
    <property type="entry name" value="PHOTOSYSTEM II STABILITY/ASSEMBLY FACTOR HCF136, CHLOROPLASTIC"/>
    <property type="match status" value="1"/>
</dbReference>
<reference evidence="2 3" key="1">
    <citation type="submission" date="2024-01" db="EMBL/GenBank/DDBJ databases">
        <title>Genome assemblies of Stephania.</title>
        <authorList>
            <person name="Yang L."/>
        </authorList>
    </citation>
    <scope>NUCLEOTIDE SEQUENCE [LARGE SCALE GENOMIC DNA]</scope>
    <source>
        <strain evidence="2">QJT</strain>
        <tissue evidence="2">Leaf</tissue>
    </source>
</reference>
<feature type="compositionally biased region" description="Basic and acidic residues" evidence="1">
    <location>
        <begin position="613"/>
        <end position="625"/>
    </location>
</feature>
<dbReference type="PANTHER" id="PTHR32010:SF23">
    <property type="entry name" value="IG-LIKE DOMAIN-CONTAINING PROTEIN"/>
    <property type="match status" value="1"/>
</dbReference>
<feature type="compositionally biased region" description="Basic residues" evidence="1">
    <location>
        <begin position="196"/>
        <end position="207"/>
    </location>
</feature>